<dbReference type="Proteomes" id="UP000199391">
    <property type="component" value="Unassembled WGS sequence"/>
</dbReference>
<keyword evidence="3" id="KW-0119">Carbohydrate metabolism</keyword>
<keyword evidence="4" id="KW-0326">Glycosidase</keyword>
<evidence type="ECO:0000256" key="3">
    <source>
        <dbReference type="ARBA" id="ARBA00023277"/>
    </source>
</evidence>
<dbReference type="InterPro" id="IPR015943">
    <property type="entry name" value="WD40/YVTN_repeat-like_dom_sf"/>
</dbReference>
<dbReference type="InterPro" id="IPR052025">
    <property type="entry name" value="Xyloglucanase_GH74"/>
</dbReference>
<dbReference type="Gene3D" id="2.130.10.10">
    <property type="entry name" value="YVTN repeat-like/Quinoprotein amine dehydrogenase"/>
    <property type="match status" value="2"/>
</dbReference>
<dbReference type="PANTHER" id="PTHR43739:SF2">
    <property type="entry name" value="OLIGOXYLOGLUCAN-REDUCING END-SPECIFIC XYLOGLUCANASE-RELATED"/>
    <property type="match status" value="1"/>
</dbReference>
<feature type="chain" id="PRO_5011728673" evidence="7">
    <location>
        <begin position="23"/>
        <end position="79"/>
    </location>
</feature>
<accession>A0A1I7LHG3</accession>
<evidence type="ECO:0000256" key="2">
    <source>
        <dbReference type="ARBA" id="ARBA00022801"/>
    </source>
</evidence>
<evidence type="ECO:0000256" key="5">
    <source>
        <dbReference type="ARBA" id="ARBA00023326"/>
    </source>
</evidence>
<keyword evidence="5" id="KW-0624">Polysaccharide degradation</keyword>
<comment type="similarity">
    <text evidence="6">Belongs to the glycosyl hydrolase 74 family.</text>
</comment>
<dbReference type="GO" id="GO:0000272">
    <property type="term" value="P:polysaccharide catabolic process"/>
    <property type="evidence" value="ECO:0007669"/>
    <property type="project" value="UniProtKB-KW"/>
</dbReference>
<name>A0A1I7LHG3_9BURK</name>
<keyword evidence="9" id="KW-1185">Reference proteome</keyword>
<dbReference type="GO" id="GO:0016798">
    <property type="term" value="F:hydrolase activity, acting on glycosyl bonds"/>
    <property type="evidence" value="ECO:0007669"/>
    <property type="project" value="UniProtKB-KW"/>
</dbReference>
<evidence type="ECO:0000313" key="8">
    <source>
        <dbReference type="EMBL" id="SFV09086.1"/>
    </source>
</evidence>
<feature type="signal peptide" evidence="7">
    <location>
        <begin position="1"/>
        <end position="22"/>
    </location>
</feature>
<evidence type="ECO:0000313" key="9">
    <source>
        <dbReference type="Proteomes" id="UP000199391"/>
    </source>
</evidence>
<sequence length="79" mass="8744">MILKPIRALLSAALLMAPAAQAENYKWDTVAFGGGGFVTGVIPSKSERGVVYMRTDVRGAYRWNAQQERWMALQDKTLA</sequence>
<dbReference type="SUPFAM" id="SSF110296">
    <property type="entry name" value="Oligoxyloglucan reducing end-specific cellobiohydrolase"/>
    <property type="match status" value="1"/>
</dbReference>
<evidence type="ECO:0000256" key="4">
    <source>
        <dbReference type="ARBA" id="ARBA00023295"/>
    </source>
</evidence>
<keyword evidence="2 8" id="KW-0378">Hydrolase</keyword>
<gene>
    <name evidence="8" type="ORF">SAMN05216552_102927</name>
</gene>
<protein>
    <submittedName>
        <fullName evidence="8">Oligoxyloglucan reducing-end-specific cellobiohydrolase</fullName>
    </submittedName>
</protein>
<dbReference type="EMBL" id="FPBO01000029">
    <property type="protein sequence ID" value="SFV09086.1"/>
    <property type="molecule type" value="Genomic_DNA"/>
</dbReference>
<reference evidence="9" key="1">
    <citation type="submission" date="2016-10" db="EMBL/GenBank/DDBJ databases">
        <authorList>
            <person name="Varghese N."/>
            <person name="Submissions S."/>
        </authorList>
    </citation>
    <scope>NUCLEOTIDE SEQUENCE [LARGE SCALE GENOMIC DNA]</scope>
    <source>
        <strain evidence="9">CGMCC 1.11014</strain>
    </source>
</reference>
<keyword evidence="1 7" id="KW-0732">Signal</keyword>
<organism evidence="8 9">
    <name type="scientific">Pseudoduganella namucuonensis</name>
    <dbReference type="NCBI Taxonomy" id="1035707"/>
    <lineage>
        <taxon>Bacteria</taxon>
        <taxon>Pseudomonadati</taxon>
        <taxon>Pseudomonadota</taxon>
        <taxon>Betaproteobacteria</taxon>
        <taxon>Burkholderiales</taxon>
        <taxon>Oxalobacteraceae</taxon>
        <taxon>Telluria group</taxon>
        <taxon>Pseudoduganella</taxon>
    </lineage>
</organism>
<dbReference type="GO" id="GO:0010411">
    <property type="term" value="P:xyloglucan metabolic process"/>
    <property type="evidence" value="ECO:0007669"/>
    <property type="project" value="TreeGrafter"/>
</dbReference>
<evidence type="ECO:0000256" key="7">
    <source>
        <dbReference type="SAM" id="SignalP"/>
    </source>
</evidence>
<dbReference type="AlphaFoldDB" id="A0A1I7LHG3"/>
<evidence type="ECO:0000256" key="6">
    <source>
        <dbReference type="ARBA" id="ARBA00037986"/>
    </source>
</evidence>
<dbReference type="STRING" id="1035707.SAMN05216552_102927"/>
<dbReference type="PANTHER" id="PTHR43739">
    <property type="entry name" value="XYLOGLUCANASE (EUROFUNG)"/>
    <property type="match status" value="1"/>
</dbReference>
<evidence type="ECO:0000256" key="1">
    <source>
        <dbReference type="ARBA" id="ARBA00022729"/>
    </source>
</evidence>
<proteinExistence type="inferred from homology"/>